<gene>
    <name evidence="2" type="ORF">A3C92_02150</name>
</gene>
<keyword evidence="1" id="KW-0812">Transmembrane</keyword>
<proteinExistence type="predicted"/>
<evidence type="ECO:0000256" key="1">
    <source>
        <dbReference type="SAM" id="Phobius"/>
    </source>
</evidence>
<dbReference type="AlphaFoldDB" id="A0A1G2KUL2"/>
<organism evidence="2 3">
    <name type="scientific">Candidatus Sungbacteria bacterium RIFCSPHIGHO2_02_FULL_53_17</name>
    <dbReference type="NCBI Taxonomy" id="1802275"/>
    <lineage>
        <taxon>Bacteria</taxon>
        <taxon>Candidatus Sungiibacteriota</taxon>
    </lineage>
</organism>
<keyword evidence="1" id="KW-0472">Membrane</keyword>
<accession>A0A1G2KUL2</accession>
<dbReference type="Proteomes" id="UP000177177">
    <property type="component" value="Unassembled WGS sequence"/>
</dbReference>
<keyword evidence="1" id="KW-1133">Transmembrane helix</keyword>
<sequence>MMSVLSILLLVGSVILLLIIGGAILFPPGIGRNDGRCGEDIKVSKARLSRIRSGWIDASF</sequence>
<comment type="caution">
    <text evidence="2">The sequence shown here is derived from an EMBL/GenBank/DDBJ whole genome shotgun (WGS) entry which is preliminary data.</text>
</comment>
<evidence type="ECO:0000313" key="2">
    <source>
        <dbReference type="EMBL" id="OHA03115.1"/>
    </source>
</evidence>
<name>A0A1G2KUL2_9BACT</name>
<protein>
    <submittedName>
        <fullName evidence="2">Uncharacterized protein</fullName>
    </submittedName>
</protein>
<dbReference type="EMBL" id="MHQN01000024">
    <property type="protein sequence ID" value="OHA03115.1"/>
    <property type="molecule type" value="Genomic_DNA"/>
</dbReference>
<evidence type="ECO:0000313" key="3">
    <source>
        <dbReference type="Proteomes" id="UP000177177"/>
    </source>
</evidence>
<feature type="transmembrane region" description="Helical" evidence="1">
    <location>
        <begin position="6"/>
        <end position="26"/>
    </location>
</feature>
<reference evidence="2 3" key="1">
    <citation type="journal article" date="2016" name="Nat. Commun.">
        <title>Thousands of microbial genomes shed light on interconnected biogeochemical processes in an aquifer system.</title>
        <authorList>
            <person name="Anantharaman K."/>
            <person name="Brown C.T."/>
            <person name="Hug L.A."/>
            <person name="Sharon I."/>
            <person name="Castelle C.J."/>
            <person name="Probst A.J."/>
            <person name="Thomas B.C."/>
            <person name="Singh A."/>
            <person name="Wilkins M.J."/>
            <person name="Karaoz U."/>
            <person name="Brodie E.L."/>
            <person name="Williams K.H."/>
            <person name="Hubbard S.S."/>
            <person name="Banfield J.F."/>
        </authorList>
    </citation>
    <scope>NUCLEOTIDE SEQUENCE [LARGE SCALE GENOMIC DNA]</scope>
</reference>